<reference evidence="2 3" key="1">
    <citation type="submission" date="2024-02" db="EMBL/GenBank/DDBJ databases">
        <title>Rubritalea halochordaticola NBRC 107102.</title>
        <authorList>
            <person name="Ichikawa N."/>
            <person name="Katano-Makiyama Y."/>
            <person name="Hidaka K."/>
        </authorList>
    </citation>
    <scope>NUCLEOTIDE SEQUENCE [LARGE SCALE GENOMIC DNA]</scope>
    <source>
        <strain evidence="2 3">NBRC 107102</strain>
    </source>
</reference>
<dbReference type="Proteomes" id="UP001424741">
    <property type="component" value="Unassembled WGS sequence"/>
</dbReference>
<protein>
    <submittedName>
        <fullName evidence="2">Uncharacterized protein</fullName>
    </submittedName>
</protein>
<keyword evidence="1" id="KW-1133">Transmembrane helix</keyword>
<name>A0ABP9UVK1_9BACT</name>
<keyword evidence="1" id="KW-0472">Membrane</keyword>
<keyword evidence="1" id="KW-0812">Transmembrane</keyword>
<proteinExistence type="predicted"/>
<comment type="caution">
    <text evidence="2">The sequence shown here is derived from an EMBL/GenBank/DDBJ whole genome shotgun (WGS) entry which is preliminary data.</text>
</comment>
<evidence type="ECO:0000313" key="2">
    <source>
        <dbReference type="EMBL" id="GAA5494445.1"/>
    </source>
</evidence>
<sequence>MRTNTILFTQFAIMAVGIALMVVALLQMPL</sequence>
<dbReference type="EMBL" id="BAABRL010000002">
    <property type="protein sequence ID" value="GAA5494445.1"/>
    <property type="molecule type" value="Genomic_DNA"/>
</dbReference>
<feature type="transmembrane region" description="Helical" evidence="1">
    <location>
        <begin position="6"/>
        <end position="26"/>
    </location>
</feature>
<evidence type="ECO:0000256" key="1">
    <source>
        <dbReference type="SAM" id="Phobius"/>
    </source>
</evidence>
<keyword evidence="3" id="KW-1185">Reference proteome</keyword>
<organism evidence="2 3">
    <name type="scientific">Rubritalea halochordaticola</name>
    <dbReference type="NCBI Taxonomy" id="714537"/>
    <lineage>
        <taxon>Bacteria</taxon>
        <taxon>Pseudomonadati</taxon>
        <taxon>Verrucomicrobiota</taxon>
        <taxon>Verrucomicrobiia</taxon>
        <taxon>Verrucomicrobiales</taxon>
        <taxon>Rubritaleaceae</taxon>
        <taxon>Rubritalea</taxon>
    </lineage>
</organism>
<gene>
    <name evidence="2" type="ORF">Rhal01_00606</name>
</gene>
<accession>A0ABP9UVK1</accession>
<evidence type="ECO:0000313" key="3">
    <source>
        <dbReference type="Proteomes" id="UP001424741"/>
    </source>
</evidence>